<proteinExistence type="predicted"/>
<feature type="compositionally biased region" description="Pro residues" evidence="1">
    <location>
        <begin position="204"/>
        <end position="213"/>
    </location>
</feature>
<feature type="compositionally biased region" description="Gly residues" evidence="1">
    <location>
        <begin position="455"/>
        <end position="476"/>
    </location>
</feature>
<keyword evidence="2" id="KW-1133">Transmembrane helix</keyword>
<organism evidence="4 5">
    <name type="scientific">Catenulispora pinistramenti</name>
    <dbReference type="NCBI Taxonomy" id="2705254"/>
    <lineage>
        <taxon>Bacteria</taxon>
        <taxon>Bacillati</taxon>
        <taxon>Actinomycetota</taxon>
        <taxon>Actinomycetes</taxon>
        <taxon>Catenulisporales</taxon>
        <taxon>Catenulisporaceae</taxon>
        <taxon>Catenulispora</taxon>
    </lineage>
</organism>
<keyword evidence="5" id="KW-1185">Reference proteome</keyword>
<feature type="signal peptide" evidence="3">
    <location>
        <begin position="1"/>
        <end position="31"/>
    </location>
</feature>
<dbReference type="RefSeq" id="WP_212010182.1">
    <property type="nucleotide sequence ID" value="NZ_JAAFYZ010000052.1"/>
</dbReference>
<gene>
    <name evidence="4" type="ORF">KGQ19_17170</name>
</gene>
<keyword evidence="2" id="KW-0812">Transmembrane</keyword>
<dbReference type="PANTHER" id="PTHR34700">
    <property type="entry name" value="POTASSIUM BINDING PROTEIN KBP"/>
    <property type="match status" value="1"/>
</dbReference>
<feature type="region of interest" description="Disordered" evidence="1">
    <location>
        <begin position="199"/>
        <end position="254"/>
    </location>
</feature>
<feature type="region of interest" description="Disordered" evidence="1">
    <location>
        <begin position="455"/>
        <end position="480"/>
    </location>
</feature>
<accession>A0ABS5KRE1</accession>
<dbReference type="EMBL" id="JAAFYZ010000052">
    <property type="protein sequence ID" value="MBS2548601.1"/>
    <property type="molecule type" value="Genomic_DNA"/>
</dbReference>
<dbReference type="InterPro" id="IPR052196">
    <property type="entry name" value="Bact_Kbp"/>
</dbReference>
<sequence length="569" mass="58877">MPVTVLRRALTSVVAAALVLLAAVWPATARAAQAPPPVKYYVVTSSYQGQPEFLFEIAQRFLHNGNRSTDIFDLNKGHLEPDGATVADPTKISPGWFLQLPNDAVGDGVITGVLPTLHFDPSGTPVKYYWVADGYQGKPEFLAEIAQRFLGNQNRAQDIFAINKNRQEPDGRLFTDPAKITPGWFVKLPDDAKGDGLIAGPLPFLGPAPPGQPAPSQGSGAAPTTAGSASTGASASHSAPVSASAPASSKSKSSSSSPLVLILAIVVAVLVIAGLVWWALRAGLFAKMGAKTRGRRSRKPGPVAPRDDAAAWTIDRVLRTLATACVQAGRPLPGVAAVVVGTDTLTLRLARPDEQPPDGWSAEHQGRSWAAPLRLLQSAPVDDALPAPYPRLVSTGDSDQGRVLLNLAEAHGVISLEGDARLTRTLVADWVRELSGSPWARGTVVLRIGFGSGGGSGAGSGSGSGSSSGGGFGSGEMPGVEDAPNIEAAAAILDEADGGVLVLARAPGGREPERISTLAGTADGRWSVVVLGSLKNASWRLVADAAGTLDTGLLGEPVRLHGKRPLEHA</sequence>
<dbReference type="PANTHER" id="PTHR34700:SF4">
    <property type="entry name" value="PHAGE-LIKE ELEMENT PBSX PROTEIN XKDP"/>
    <property type="match status" value="1"/>
</dbReference>
<evidence type="ECO:0000256" key="1">
    <source>
        <dbReference type="SAM" id="MobiDB-lite"/>
    </source>
</evidence>
<feature type="compositionally biased region" description="Low complexity" evidence="1">
    <location>
        <begin position="214"/>
        <end position="254"/>
    </location>
</feature>
<feature type="transmembrane region" description="Helical" evidence="2">
    <location>
        <begin position="259"/>
        <end position="280"/>
    </location>
</feature>
<feature type="chain" id="PRO_5045443745" evidence="3">
    <location>
        <begin position="32"/>
        <end position="569"/>
    </location>
</feature>
<protein>
    <submittedName>
        <fullName evidence="4">Uncharacterized protein</fullName>
    </submittedName>
</protein>
<dbReference type="Proteomes" id="UP000730482">
    <property type="component" value="Unassembled WGS sequence"/>
</dbReference>
<evidence type="ECO:0000256" key="2">
    <source>
        <dbReference type="SAM" id="Phobius"/>
    </source>
</evidence>
<evidence type="ECO:0000313" key="5">
    <source>
        <dbReference type="Proteomes" id="UP000730482"/>
    </source>
</evidence>
<name>A0ABS5KRE1_9ACTN</name>
<reference evidence="4 5" key="1">
    <citation type="submission" date="2020-02" db="EMBL/GenBank/DDBJ databases">
        <title>Acidophilic actinobacteria isolated from forest soil.</title>
        <authorList>
            <person name="Golinska P."/>
        </authorList>
    </citation>
    <scope>NUCLEOTIDE SEQUENCE [LARGE SCALE GENOMIC DNA]</scope>
    <source>
        <strain evidence="4 5">NL8</strain>
    </source>
</reference>
<comment type="caution">
    <text evidence="4">The sequence shown here is derived from an EMBL/GenBank/DDBJ whole genome shotgun (WGS) entry which is preliminary data.</text>
</comment>
<evidence type="ECO:0000256" key="3">
    <source>
        <dbReference type="SAM" id="SignalP"/>
    </source>
</evidence>
<evidence type="ECO:0000313" key="4">
    <source>
        <dbReference type="EMBL" id="MBS2548601.1"/>
    </source>
</evidence>
<keyword evidence="2" id="KW-0472">Membrane</keyword>
<keyword evidence="3" id="KW-0732">Signal</keyword>